<name>X1F8L4_9ZZZZ</name>
<accession>X1F8L4</accession>
<proteinExistence type="predicted"/>
<comment type="caution">
    <text evidence="1">The sequence shown here is derived from an EMBL/GenBank/DDBJ whole genome shotgun (WGS) entry which is preliminary data.</text>
</comment>
<reference evidence="1" key="1">
    <citation type="journal article" date="2014" name="Front. Microbiol.">
        <title>High frequency of phylogenetically diverse reductive dehalogenase-homologous genes in deep subseafloor sedimentary metagenomes.</title>
        <authorList>
            <person name="Kawai M."/>
            <person name="Futagami T."/>
            <person name="Toyoda A."/>
            <person name="Takaki Y."/>
            <person name="Nishi S."/>
            <person name="Hori S."/>
            <person name="Arai W."/>
            <person name="Tsubouchi T."/>
            <person name="Morono Y."/>
            <person name="Uchiyama I."/>
            <person name="Ito T."/>
            <person name="Fujiyama A."/>
            <person name="Inagaki F."/>
            <person name="Takami H."/>
        </authorList>
    </citation>
    <scope>NUCLEOTIDE SEQUENCE</scope>
    <source>
        <strain evidence="1">Expedition CK06-06</strain>
    </source>
</reference>
<sequence length="139" mass="15299">SVDFKMMGRGAGAASPTETLKRILGCYIKDSDPPIQCQFFMDPRTGNTLVEFFEVHRKAAEGIKARRIDGGKKVVEVFQRQFADDFHGIITSPLIEETFATPTGLGCTLIEPRVRAEIFVHGSNVLLGFGEPGGKLRLE</sequence>
<organism evidence="1">
    <name type="scientific">marine sediment metagenome</name>
    <dbReference type="NCBI Taxonomy" id="412755"/>
    <lineage>
        <taxon>unclassified sequences</taxon>
        <taxon>metagenomes</taxon>
        <taxon>ecological metagenomes</taxon>
    </lineage>
</organism>
<feature type="non-terminal residue" evidence="1">
    <location>
        <position position="1"/>
    </location>
</feature>
<protein>
    <submittedName>
        <fullName evidence="1">Uncharacterized protein</fullName>
    </submittedName>
</protein>
<evidence type="ECO:0000313" key="1">
    <source>
        <dbReference type="EMBL" id="GAH41297.1"/>
    </source>
</evidence>
<dbReference type="EMBL" id="BARU01013827">
    <property type="protein sequence ID" value="GAH41297.1"/>
    <property type="molecule type" value="Genomic_DNA"/>
</dbReference>
<dbReference type="AlphaFoldDB" id="X1F8L4"/>
<gene>
    <name evidence="1" type="ORF">S03H2_24740</name>
</gene>